<dbReference type="InterPro" id="IPR051202">
    <property type="entry name" value="Peptidase_C40"/>
</dbReference>
<dbReference type="PROSITE" id="PS51935">
    <property type="entry name" value="NLPC_P60"/>
    <property type="match status" value="1"/>
</dbReference>
<gene>
    <name evidence="6" type="ORF">UFOPK3402_00958</name>
</gene>
<evidence type="ECO:0000256" key="2">
    <source>
        <dbReference type="ARBA" id="ARBA00022670"/>
    </source>
</evidence>
<accession>A0A6J7DYZ0</accession>
<keyword evidence="4" id="KW-0788">Thiol protease</keyword>
<feature type="domain" description="NlpC/P60" evidence="5">
    <location>
        <begin position="89"/>
        <end position="210"/>
    </location>
</feature>
<evidence type="ECO:0000256" key="4">
    <source>
        <dbReference type="ARBA" id="ARBA00022807"/>
    </source>
</evidence>
<dbReference type="GO" id="GO:0008234">
    <property type="term" value="F:cysteine-type peptidase activity"/>
    <property type="evidence" value="ECO:0007669"/>
    <property type="project" value="UniProtKB-KW"/>
</dbReference>
<dbReference type="InterPro" id="IPR038765">
    <property type="entry name" value="Papain-like_cys_pep_sf"/>
</dbReference>
<organism evidence="6">
    <name type="scientific">freshwater metagenome</name>
    <dbReference type="NCBI Taxonomy" id="449393"/>
    <lineage>
        <taxon>unclassified sequences</taxon>
        <taxon>metagenomes</taxon>
        <taxon>ecological metagenomes</taxon>
    </lineage>
</organism>
<dbReference type="InterPro" id="IPR000064">
    <property type="entry name" value="NLP_P60_dom"/>
</dbReference>
<protein>
    <submittedName>
        <fullName evidence="6">Unannotated protein</fullName>
    </submittedName>
</protein>
<reference evidence="6" key="1">
    <citation type="submission" date="2020-05" db="EMBL/GenBank/DDBJ databases">
        <authorList>
            <person name="Chiriac C."/>
            <person name="Salcher M."/>
            <person name="Ghai R."/>
            <person name="Kavagutti S V."/>
        </authorList>
    </citation>
    <scope>NUCLEOTIDE SEQUENCE</scope>
</reference>
<dbReference type="InterPro" id="IPR006311">
    <property type="entry name" value="TAT_signal"/>
</dbReference>
<dbReference type="Gene3D" id="3.90.1720.10">
    <property type="entry name" value="endopeptidase domain like (from Nostoc punctiforme)"/>
    <property type="match status" value="1"/>
</dbReference>
<dbReference type="PANTHER" id="PTHR47053">
    <property type="entry name" value="MUREIN DD-ENDOPEPTIDASE MEPH-RELATED"/>
    <property type="match status" value="1"/>
</dbReference>
<evidence type="ECO:0000256" key="3">
    <source>
        <dbReference type="ARBA" id="ARBA00022801"/>
    </source>
</evidence>
<keyword evidence="3" id="KW-0378">Hydrolase</keyword>
<name>A0A6J7DYZ0_9ZZZZ</name>
<proteinExistence type="inferred from homology"/>
<keyword evidence="2" id="KW-0645">Protease</keyword>
<dbReference type="Pfam" id="PF00877">
    <property type="entry name" value="NLPC_P60"/>
    <property type="match status" value="1"/>
</dbReference>
<evidence type="ECO:0000256" key="1">
    <source>
        <dbReference type="ARBA" id="ARBA00007074"/>
    </source>
</evidence>
<sequence>MRRPFHEALRRHAIRTVAVTAIAGSVITGGVGASVAQAETQAGGSAPAPTDITQSTPVTGTVVAPNQVGARRAAIMHQAVQRAKVAAVSALRAKVVKLAKAQIGDPYRAGRAGPNAFDCSGLTSYVYKHAAGINLPHLSYSQWDRIKRVRYRDALPGDLVFYFRGGAHHVGIYVGHGKMVNAVNPHKGVRLGPVTGSWYSRSYSGMGRLIAPAA</sequence>
<dbReference type="AlphaFoldDB" id="A0A6J7DYZ0"/>
<dbReference type="GO" id="GO:0006508">
    <property type="term" value="P:proteolysis"/>
    <property type="evidence" value="ECO:0007669"/>
    <property type="project" value="UniProtKB-KW"/>
</dbReference>
<evidence type="ECO:0000313" key="6">
    <source>
        <dbReference type="EMBL" id="CAB4875992.1"/>
    </source>
</evidence>
<dbReference type="PANTHER" id="PTHR47053:SF1">
    <property type="entry name" value="MUREIN DD-ENDOPEPTIDASE MEPH-RELATED"/>
    <property type="match status" value="1"/>
</dbReference>
<dbReference type="EMBL" id="CAFBLS010000106">
    <property type="protein sequence ID" value="CAB4875992.1"/>
    <property type="molecule type" value="Genomic_DNA"/>
</dbReference>
<evidence type="ECO:0000259" key="5">
    <source>
        <dbReference type="PROSITE" id="PS51935"/>
    </source>
</evidence>
<dbReference type="PROSITE" id="PS51318">
    <property type="entry name" value="TAT"/>
    <property type="match status" value="1"/>
</dbReference>
<comment type="similarity">
    <text evidence="1">Belongs to the peptidase C40 family.</text>
</comment>
<dbReference type="SUPFAM" id="SSF54001">
    <property type="entry name" value="Cysteine proteinases"/>
    <property type="match status" value="1"/>
</dbReference>